<sequence length="307" mass="34200">MTQPNLEHQKVDDDGLWPFHLDIFSHSTSRVRTAFRNRPPLHTGTITPAHPGSLVVAPEPAMPIRNPFRRAGAADLLEDRPAAERASQIDINTASTGAKPLQNKEPAEYKLSEINDSGVYLPPSPTQEKPSFWHSKSNTSTTSSNHRSLLSENEPFSISRESFESYRRSFDISARSPVPENLDQYSRGSLDARRSMDAKRSLDIRRSRAVPRSSLQERRPGTAAEVTAEQDFEDVGLNDEPKITKKRGIFSRFADNSDNESKEERPSSGHHHFGFGGRKRAQSGSQGSEMKSMPKDAPPADTPVETR</sequence>
<proteinExistence type="predicted"/>
<name>A0A9W4XDI3_9PLEO</name>
<feature type="compositionally biased region" description="Basic residues" evidence="1">
    <location>
        <begin position="268"/>
        <end position="281"/>
    </location>
</feature>
<dbReference type="OrthoDB" id="5397330at2759"/>
<feature type="compositionally biased region" description="Low complexity" evidence="1">
    <location>
        <begin position="134"/>
        <end position="152"/>
    </location>
</feature>
<gene>
    <name evidence="2" type="ORF">PDIGIT_LOCUS780</name>
</gene>
<feature type="region of interest" description="Disordered" evidence="1">
    <location>
        <begin position="177"/>
        <end position="307"/>
    </location>
</feature>
<evidence type="ECO:0000256" key="1">
    <source>
        <dbReference type="SAM" id="MobiDB-lite"/>
    </source>
</evidence>
<feature type="region of interest" description="Disordered" evidence="1">
    <location>
        <begin position="84"/>
        <end position="152"/>
    </location>
</feature>
<evidence type="ECO:0000313" key="3">
    <source>
        <dbReference type="Proteomes" id="UP001152607"/>
    </source>
</evidence>
<dbReference type="EMBL" id="CAOQHR010000001">
    <property type="protein sequence ID" value="CAI6246149.1"/>
    <property type="molecule type" value="Genomic_DNA"/>
</dbReference>
<dbReference type="Proteomes" id="UP001152607">
    <property type="component" value="Unassembled WGS sequence"/>
</dbReference>
<reference evidence="2" key="1">
    <citation type="submission" date="2023-01" db="EMBL/GenBank/DDBJ databases">
        <authorList>
            <person name="Van Ghelder C."/>
            <person name="Rancurel C."/>
        </authorList>
    </citation>
    <scope>NUCLEOTIDE SEQUENCE</scope>
    <source>
        <strain evidence="2">CNCM I-4278</strain>
    </source>
</reference>
<feature type="compositionally biased region" description="Basic and acidic residues" evidence="1">
    <location>
        <begin position="190"/>
        <end position="206"/>
    </location>
</feature>
<organism evidence="2 3">
    <name type="scientific">Periconia digitata</name>
    <dbReference type="NCBI Taxonomy" id="1303443"/>
    <lineage>
        <taxon>Eukaryota</taxon>
        <taxon>Fungi</taxon>
        <taxon>Dikarya</taxon>
        <taxon>Ascomycota</taxon>
        <taxon>Pezizomycotina</taxon>
        <taxon>Dothideomycetes</taxon>
        <taxon>Pleosporomycetidae</taxon>
        <taxon>Pleosporales</taxon>
        <taxon>Massarineae</taxon>
        <taxon>Periconiaceae</taxon>
        <taxon>Periconia</taxon>
    </lineage>
</organism>
<protein>
    <submittedName>
        <fullName evidence="2">Uncharacterized protein</fullName>
    </submittedName>
</protein>
<accession>A0A9W4XDI3</accession>
<dbReference type="AlphaFoldDB" id="A0A9W4XDI3"/>
<comment type="caution">
    <text evidence="2">The sequence shown here is derived from an EMBL/GenBank/DDBJ whole genome shotgun (WGS) entry which is preliminary data.</text>
</comment>
<feature type="compositionally biased region" description="Acidic residues" evidence="1">
    <location>
        <begin position="228"/>
        <end position="237"/>
    </location>
</feature>
<evidence type="ECO:0000313" key="2">
    <source>
        <dbReference type="EMBL" id="CAI6246149.1"/>
    </source>
</evidence>
<keyword evidence="3" id="KW-1185">Reference proteome</keyword>